<keyword evidence="3" id="KW-1185">Reference proteome</keyword>
<evidence type="ECO:0000313" key="2">
    <source>
        <dbReference type="EMBL" id="MDU9001279.1"/>
    </source>
</evidence>
<dbReference type="RefSeq" id="WP_266944110.1">
    <property type="nucleotide sequence ID" value="NZ_JAPEMK010000002.1"/>
</dbReference>
<gene>
    <name evidence="2" type="ORF">PU648_55365</name>
</gene>
<proteinExistence type="predicted"/>
<organism evidence="2 3">
    <name type="scientific">Streptomyces mirabilis</name>
    <dbReference type="NCBI Taxonomy" id="68239"/>
    <lineage>
        <taxon>Bacteria</taxon>
        <taxon>Bacillati</taxon>
        <taxon>Actinomycetota</taxon>
        <taxon>Actinomycetes</taxon>
        <taxon>Kitasatosporales</taxon>
        <taxon>Streptomycetaceae</taxon>
        <taxon>Streptomyces</taxon>
    </lineage>
</organism>
<dbReference type="Proteomes" id="UP001257627">
    <property type="component" value="Unassembled WGS sequence"/>
</dbReference>
<sequence length="211" mass="22055">MARPRDVPGSGGTAATGLRRIGVPRDPDAAGPWPRGHGPAGHLADPVPDDATDTAAEETGAVVRRRPDPPGATTAVQTGTQYNVEWQRLDGGRTAGTHVLQALDPGTCALVMDTSPQTGGTHALAAHHTRDGGVLWTALDVRDGGRLLPGDATIFGDDTVVALFDRTGVPIRHLDNLTGSAAPAPPGRRPRPASGRRRNPDPQPGQQRHRH</sequence>
<evidence type="ECO:0000313" key="3">
    <source>
        <dbReference type="Proteomes" id="UP001257627"/>
    </source>
</evidence>
<feature type="compositionally biased region" description="Acidic residues" evidence="1">
    <location>
        <begin position="47"/>
        <end position="56"/>
    </location>
</feature>
<reference evidence="2 3" key="1">
    <citation type="submission" date="2023-02" db="EMBL/GenBank/DDBJ databases">
        <authorList>
            <person name="Maleckis M."/>
        </authorList>
    </citation>
    <scope>NUCLEOTIDE SEQUENCE [LARGE SCALE GENOMIC DNA]</scope>
    <source>
        <strain evidence="2 3">P8-A2</strain>
        <plasmid evidence="2">unnamed1</plasmid>
    </source>
</reference>
<keyword evidence="2" id="KW-0614">Plasmid</keyword>
<feature type="region of interest" description="Disordered" evidence="1">
    <location>
        <begin position="1"/>
        <end position="76"/>
    </location>
</feature>
<name>A0ABU3V534_9ACTN</name>
<accession>A0ABU3V534</accession>
<protein>
    <submittedName>
        <fullName evidence="2">Uncharacterized protein</fullName>
    </submittedName>
</protein>
<feature type="region of interest" description="Disordered" evidence="1">
    <location>
        <begin position="175"/>
        <end position="211"/>
    </location>
</feature>
<evidence type="ECO:0000256" key="1">
    <source>
        <dbReference type="SAM" id="MobiDB-lite"/>
    </source>
</evidence>
<feature type="compositionally biased region" description="Basic residues" evidence="1">
    <location>
        <begin position="188"/>
        <end position="197"/>
    </location>
</feature>
<geneLocation type="plasmid" evidence="2">
    <name>unnamed1</name>
</geneLocation>
<comment type="caution">
    <text evidence="2">The sequence shown here is derived from an EMBL/GenBank/DDBJ whole genome shotgun (WGS) entry which is preliminary data.</text>
</comment>
<dbReference type="EMBL" id="JARAKF010000003">
    <property type="protein sequence ID" value="MDU9001279.1"/>
    <property type="molecule type" value="Genomic_DNA"/>
</dbReference>